<evidence type="ECO:0000256" key="1">
    <source>
        <dbReference type="SAM" id="MobiDB-lite"/>
    </source>
</evidence>
<gene>
    <name evidence="2" type="ORF">TCNE_LOCUS10729</name>
</gene>
<dbReference type="Proteomes" id="UP000050794">
    <property type="component" value="Unassembled WGS sequence"/>
</dbReference>
<evidence type="ECO:0000313" key="2">
    <source>
        <dbReference type="EMBL" id="VDM42050.1"/>
    </source>
</evidence>
<keyword evidence="3" id="KW-1185">Reference proteome</keyword>
<sequence length="176" mass="19349">MFYTQPTPVYGSGNSFTTSSTPTSQQICDIVSSCPRVAISSSSTFAPQYTSSPYTEQYTSSSTYATSTSFPQYDQPYSSSTVVYNNPTYASGYVPNSNYQFLNGSLQQQYRDHGSTYLSPSNGPLYDQPNQENPPVLTNAEQNEVANFSLLFPRYSIGPQWLSMRSPGDSGPDMTT</sequence>
<proteinExistence type="predicted"/>
<evidence type="ECO:0000313" key="3">
    <source>
        <dbReference type="Proteomes" id="UP000050794"/>
    </source>
</evidence>
<protein>
    <submittedName>
        <fullName evidence="4">Eyes absent homolog</fullName>
    </submittedName>
</protein>
<reference evidence="2 3" key="2">
    <citation type="submission" date="2018-11" db="EMBL/GenBank/DDBJ databases">
        <authorList>
            <consortium name="Pathogen Informatics"/>
        </authorList>
    </citation>
    <scope>NUCLEOTIDE SEQUENCE [LARGE SCALE GENOMIC DNA]</scope>
</reference>
<dbReference type="WBParaSite" id="TCNE_0001072901-mRNA-1">
    <property type="protein sequence ID" value="TCNE_0001072901-mRNA-1"/>
    <property type="gene ID" value="TCNE_0001072901"/>
</dbReference>
<feature type="compositionally biased region" description="Polar residues" evidence="1">
    <location>
        <begin position="116"/>
        <end position="133"/>
    </location>
</feature>
<name>A0A183UQF9_TOXCA</name>
<dbReference type="AlphaFoldDB" id="A0A183UQF9"/>
<organism evidence="3 4">
    <name type="scientific">Toxocara canis</name>
    <name type="common">Canine roundworm</name>
    <dbReference type="NCBI Taxonomy" id="6265"/>
    <lineage>
        <taxon>Eukaryota</taxon>
        <taxon>Metazoa</taxon>
        <taxon>Ecdysozoa</taxon>
        <taxon>Nematoda</taxon>
        <taxon>Chromadorea</taxon>
        <taxon>Rhabditida</taxon>
        <taxon>Spirurina</taxon>
        <taxon>Ascaridomorpha</taxon>
        <taxon>Ascaridoidea</taxon>
        <taxon>Toxocaridae</taxon>
        <taxon>Toxocara</taxon>
    </lineage>
</organism>
<dbReference type="EMBL" id="UYWY01020597">
    <property type="protein sequence ID" value="VDM42050.1"/>
    <property type="molecule type" value="Genomic_DNA"/>
</dbReference>
<reference evidence="4" key="1">
    <citation type="submission" date="2016-06" db="UniProtKB">
        <authorList>
            <consortium name="WormBaseParasite"/>
        </authorList>
    </citation>
    <scope>IDENTIFICATION</scope>
</reference>
<accession>A0A183UQF9</accession>
<evidence type="ECO:0000313" key="4">
    <source>
        <dbReference type="WBParaSite" id="TCNE_0001072901-mRNA-1"/>
    </source>
</evidence>
<feature type="region of interest" description="Disordered" evidence="1">
    <location>
        <begin position="112"/>
        <end position="136"/>
    </location>
</feature>